<name>A0A0A1U7B0_ENTIV</name>
<dbReference type="GO" id="GO:0005524">
    <property type="term" value="F:ATP binding"/>
    <property type="evidence" value="ECO:0007669"/>
    <property type="project" value="UniProtKB-UniRule"/>
</dbReference>
<feature type="transmembrane region" description="Helical" evidence="6">
    <location>
        <begin position="482"/>
        <end position="512"/>
    </location>
</feature>
<dbReference type="PROSITE" id="PS50011">
    <property type="entry name" value="PROTEIN_KINASE_DOM"/>
    <property type="match status" value="1"/>
</dbReference>
<dbReference type="Proteomes" id="UP000014680">
    <property type="component" value="Unassembled WGS sequence"/>
</dbReference>
<dbReference type="Pfam" id="PF07714">
    <property type="entry name" value="PK_Tyr_Ser-Thr"/>
    <property type="match status" value="1"/>
</dbReference>
<evidence type="ECO:0000256" key="5">
    <source>
        <dbReference type="SAM" id="MobiDB-lite"/>
    </source>
</evidence>
<dbReference type="GeneID" id="14886794"/>
<dbReference type="Gene3D" id="1.10.510.10">
    <property type="entry name" value="Transferase(Phosphotransferase) domain 1"/>
    <property type="match status" value="1"/>
</dbReference>
<dbReference type="EC" id="2.7.11.25" evidence="8"/>
<dbReference type="InterPro" id="IPR000719">
    <property type="entry name" value="Prot_kinase_dom"/>
</dbReference>
<dbReference type="InterPro" id="IPR001245">
    <property type="entry name" value="Ser-Thr/Tyr_kinase_cat_dom"/>
</dbReference>
<sequence>MWNGESRCIAIEDPKFCMDSFSTLSEEQNAKYENLNYQLEEDSSLTLDFHSNDTQIFYSQCTGTLLPTSPYTYGIFFKLTSAVKQNIYISTKEYTEDELRILGLQEKIKGSGLGIATMSTCISSEDENEMCTDSNDGYSEYVRDPRLIIEMEEHIPVYIFVHSQFGQYITEDFQIHIKTTEHVCEAFAEELSMLDFVSFTTKNFSVNFLQRSSSVCVKVKQYVKWYKITGVDFQMVKVDTCNISTKFDTSIQIIKHKEGQKYASCESATSECVSYVHNNCEDLIHSITLFKMESGYTYHIGITQNIEPRMEFVDVHFGVGCINNCGDHGICDQRKGMCKCLDGYVLYYGGCSMCGNGVLDEEEECDNSYKNDAFCGPTCYCTEGTVMKRNESGKFCEVPTCGNNIINDGEECDGGKYCEHCLCNPKESVHYLVPQIGCKPITCGNGIFDVGEECDGGRGCIECQCQFGYSSKSSSDCQKSNFVMVTMISLCVLCFGYLLYFLLLLFIVCVFYRKLNQKIAEELGEQKILDDIYNEEIVPFSREGGVRINIESPPFFTFSLAKIDETAKILEINCLTLVDFTLRNNYNEVMTFICHGVDTFKYKLVFRPKSGRLKPHREIKISAFVSPKCTCNVRDSIYISIRYSNFKRIYKSVVFEKITHFMDSDSSEKIVNKKKHISMKEVMKAHSASQRILNTTKNETVDVTQNSIQSNTDKKVTFFYVKLPLLFSSEISPFLDMEEIEIKHPQIGEGAFGTVFKGKYRTVDVAVKMFKQHASDEFDHLRDAMLQETDLLLRLRCPNVVSYMGSAITDNTCCILTEFCPFMSVKRCLALEDFSVGLKIKICFDVAKGMKYLHSNNIIHYDLKSDNILLVSKNENEFVVAKVCDFGTSLMFVETNKVKLKSNIGTPQYMSPEVIKKNETISNKTDVYSYAITLLELWKGKEIYNKNIFSDKNVIYEFVLAGKRVDIPVDCTYKDLINSCWEQDPAMRPSFDTIVKEFEIFYKLLDVIKKLINTKEQYPSNIPLLKFFNTKSLLKELFVKEKNANHGIAHDQNYSFVKVNNWDSVIGSKNEKAKIEENESKEIASELSTENNDISGDGSSNLNTNDKNDKIEKYGNESMEKQITPPNDFEQSKKYYEIPKFEFEKFDEQNENKRNSHDFYYINSGQSFMDLYSLND</sequence>
<keyword evidence="8" id="KW-0418">Kinase</keyword>
<reference evidence="8 9" key="1">
    <citation type="submission" date="2012-10" db="EMBL/GenBank/DDBJ databases">
        <authorList>
            <person name="Zafar N."/>
            <person name="Inman J."/>
            <person name="Hall N."/>
            <person name="Lorenzi H."/>
            <person name="Caler E."/>
        </authorList>
    </citation>
    <scope>NUCLEOTIDE SEQUENCE [LARGE SCALE GENOMIC DNA]</scope>
    <source>
        <strain evidence="8 9">IP1</strain>
    </source>
</reference>
<dbReference type="InterPro" id="IPR017441">
    <property type="entry name" value="Protein_kinase_ATP_BS"/>
</dbReference>
<evidence type="ECO:0000259" key="7">
    <source>
        <dbReference type="PROSITE" id="PS50011"/>
    </source>
</evidence>
<organism evidence="8 9">
    <name type="scientific">Entamoeba invadens IP1</name>
    <dbReference type="NCBI Taxonomy" id="370355"/>
    <lineage>
        <taxon>Eukaryota</taxon>
        <taxon>Amoebozoa</taxon>
        <taxon>Evosea</taxon>
        <taxon>Archamoebae</taxon>
        <taxon>Mastigamoebida</taxon>
        <taxon>Entamoebidae</taxon>
        <taxon>Entamoeba</taxon>
    </lineage>
</organism>
<evidence type="ECO:0000256" key="2">
    <source>
        <dbReference type="ARBA" id="ARBA00022741"/>
    </source>
</evidence>
<feature type="binding site" evidence="4">
    <location>
        <position position="768"/>
    </location>
    <ligand>
        <name>ATP</name>
        <dbReference type="ChEBI" id="CHEBI:30616"/>
    </ligand>
</feature>
<keyword evidence="9" id="KW-1185">Reference proteome</keyword>
<dbReference type="OrthoDB" id="4062651at2759"/>
<dbReference type="KEGG" id="eiv:EIN_274330"/>
<dbReference type="InterPro" id="IPR053215">
    <property type="entry name" value="TKL_Ser/Thr_kinase"/>
</dbReference>
<feature type="domain" description="Protein kinase" evidence="7">
    <location>
        <begin position="741"/>
        <end position="1002"/>
    </location>
</feature>
<evidence type="ECO:0000256" key="1">
    <source>
        <dbReference type="ARBA" id="ARBA00022527"/>
    </source>
</evidence>
<keyword evidence="3 4" id="KW-0067">ATP-binding</keyword>
<dbReference type="SUPFAM" id="SSF56112">
    <property type="entry name" value="Protein kinase-like (PK-like)"/>
    <property type="match status" value="1"/>
</dbReference>
<dbReference type="PANTHER" id="PTHR45756">
    <property type="entry name" value="PALMITOYLTRANSFERASE"/>
    <property type="match status" value="1"/>
</dbReference>
<keyword evidence="6" id="KW-0812">Transmembrane</keyword>
<dbReference type="InterPro" id="IPR000742">
    <property type="entry name" value="EGF"/>
</dbReference>
<protein>
    <submittedName>
        <fullName evidence="8">Serine-threonine protein kinase, putative</fullName>
        <ecNumber evidence="8">2.7.11.25</ecNumber>
    </submittedName>
</protein>
<keyword evidence="6" id="KW-0472">Membrane</keyword>
<dbReference type="PROSITE" id="PS00108">
    <property type="entry name" value="PROTEIN_KINASE_ST"/>
    <property type="match status" value="1"/>
</dbReference>
<dbReference type="CDD" id="cd13999">
    <property type="entry name" value="STKc_MAP3K-like"/>
    <property type="match status" value="1"/>
</dbReference>
<evidence type="ECO:0000313" key="9">
    <source>
        <dbReference type="Proteomes" id="UP000014680"/>
    </source>
</evidence>
<proteinExistence type="predicted"/>
<dbReference type="VEuPathDB" id="AmoebaDB:EIN_274330"/>
<accession>A0A0A1U7B0</accession>
<keyword evidence="8" id="KW-0808">Transferase</keyword>
<dbReference type="RefSeq" id="XP_004254637.1">
    <property type="nucleotide sequence ID" value="XM_004254589.1"/>
</dbReference>
<dbReference type="InterPro" id="IPR008271">
    <property type="entry name" value="Ser/Thr_kinase_AS"/>
</dbReference>
<evidence type="ECO:0000256" key="4">
    <source>
        <dbReference type="PROSITE-ProRule" id="PRU10141"/>
    </source>
</evidence>
<dbReference type="Gene3D" id="3.30.200.20">
    <property type="entry name" value="Phosphorylase Kinase, domain 1"/>
    <property type="match status" value="1"/>
</dbReference>
<dbReference type="PROSITE" id="PS01186">
    <property type="entry name" value="EGF_2"/>
    <property type="match status" value="1"/>
</dbReference>
<dbReference type="PROSITE" id="PS00107">
    <property type="entry name" value="PROTEIN_KINASE_ATP"/>
    <property type="match status" value="1"/>
</dbReference>
<gene>
    <name evidence="8" type="ORF">EIN_274330</name>
</gene>
<evidence type="ECO:0000313" key="8">
    <source>
        <dbReference type="EMBL" id="ELP87866.1"/>
    </source>
</evidence>
<keyword evidence="2 4" id="KW-0547">Nucleotide-binding</keyword>
<dbReference type="PANTHER" id="PTHR45756:SF1">
    <property type="entry name" value="PROTEIN KINASE DOMAIN CONTAINING PROTEIN"/>
    <property type="match status" value="1"/>
</dbReference>
<keyword evidence="1" id="KW-0723">Serine/threonine-protein kinase</keyword>
<feature type="compositionally biased region" description="Polar residues" evidence="5">
    <location>
        <begin position="1086"/>
        <end position="1105"/>
    </location>
</feature>
<evidence type="ECO:0000256" key="6">
    <source>
        <dbReference type="SAM" id="Phobius"/>
    </source>
</evidence>
<feature type="region of interest" description="Disordered" evidence="5">
    <location>
        <begin position="1076"/>
        <end position="1110"/>
    </location>
</feature>
<dbReference type="GO" id="GO:0004709">
    <property type="term" value="F:MAP kinase kinase kinase activity"/>
    <property type="evidence" value="ECO:0007669"/>
    <property type="project" value="UniProtKB-EC"/>
</dbReference>
<evidence type="ECO:0000256" key="3">
    <source>
        <dbReference type="ARBA" id="ARBA00022840"/>
    </source>
</evidence>
<dbReference type="EMBL" id="KB206783">
    <property type="protein sequence ID" value="ELP87866.1"/>
    <property type="molecule type" value="Genomic_DNA"/>
</dbReference>
<keyword evidence="6" id="KW-1133">Transmembrane helix</keyword>
<dbReference type="InterPro" id="IPR011009">
    <property type="entry name" value="Kinase-like_dom_sf"/>
</dbReference>
<dbReference type="SMART" id="SM00220">
    <property type="entry name" value="S_TKc"/>
    <property type="match status" value="1"/>
</dbReference>
<dbReference type="AlphaFoldDB" id="A0A0A1U7B0"/>